<keyword evidence="1" id="KW-0175">Coiled coil</keyword>
<name>A0ABR3IBN0_LOXSC</name>
<keyword evidence="5" id="KW-1185">Reference proteome</keyword>
<proteinExistence type="predicted"/>
<sequence length="329" mass="37597">MPLKKCSTCKKNITKKAPGLECSRCNRTVHAETTCSKLTNKQLNTLRNATSIEWSCEECTQNISRRSSFIIPEEDADDESDSGHIIGSQPTLDTRKLVQDLNREFKKTLREEIRNLETSLEFLSDQINTMENTLKNQDNRIKSLENKNQELSNKNKNLELKLAVLEQGMQKFEQKTLSTSLEIAGLPDVPTQELNKVITTIATKLDVEESDVQTTRRIMANRDKPGLLLMEMKSHSARNKWIAASKEKRITAGAVLPGISKDKADSRIFIREALTKPMKTLLYITKQELRDKFQFVWFKDGNVCARKTNDSKIYYIRSPADIKLIKEQA</sequence>
<dbReference type="Gene3D" id="3.30.40.10">
    <property type="entry name" value="Zinc/RING finger domain, C3HC4 (zinc finger)"/>
    <property type="match status" value="1"/>
</dbReference>
<dbReference type="Pfam" id="PF25298">
    <property type="entry name" value="Baculo_FP_2nd"/>
    <property type="match status" value="1"/>
</dbReference>
<reference evidence="4 5" key="1">
    <citation type="submission" date="2024-06" db="EMBL/GenBank/DDBJ databases">
        <title>A chromosome-level genome assembly of beet webworm, Loxostege sticticalis.</title>
        <authorList>
            <person name="Zhang Y."/>
        </authorList>
    </citation>
    <scope>NUCLEOTIDE SEQUENCE [LARGE SCALE GENOMIC DNA]</scope>
    <source>
        <strain evidence="4">AQ026</strain>
        <tissue evidence="4">Whole body</tissue>
    </source>
</reference>
<evidence type="ECO:0000259" key="2">
    <source>
        <dbReference type="Pfam" id="PF03258"/>
    </source>
</evidence>
<dbReference type="InterPro" id="IPR011011">
    <property type="entry name" value="Znf_FYVE_PHD"/>
</dbReference>
<dbReference type="SUPFAM" id="SSF57903">
    <property type="entry name" value="FYVE/PHD zinc finger"/>
    <property type="match status" value="1"/>
</dbReference>
<protein>
    <submittedName>
        <fullName evidence="4">Uncharacterized protein</fullName>
    </submittedName>
</protein>
<evidence type="ECO:0000313" key="4">
    <source>
        <dbReference type="EMBL" id="KAL0893648.1"/>
    </source>
</evidence>
<feature type="domain" description="FP protein C-terminal" evidence="3">
    <location>
        <begin position="275"/>
        <end position="325"/>
    </location>
</feature>
<accession>A0ABR3IBN0</accession>
<dbReference type="CDD" id="cd15489">
    <property type="entry name" value="PHD_SF"/>
    <property type="match status" value="1"/>
</dbReference>
<feature type="domain" description="FP protein N-terminal" evidence="2">
    <location>
        <begin position="179"/>
        <end position="270"/>
    </location>
</feature>
<dbReference type="Proteomes" id="UP001549920">
    <property type="component" value="Unassembled WGS sequence"/>
</dbReference>
<dbReference type="InterPro" id="IPR004941">
    <property type="entry name" value="FP_N"/>
</dbReference>
<dbReference type="InterPro" id="IPR013083">
    <property type="entry name" value="Znf_RING/FYVE/PHD"/>
</dbReference>
<dbReference type="InterPro" id="IPR057251">
    <property type="entry name" value="FP_C"/>
</dbReference>
<evidence type="ECO:0000313" key="5">
    <source>
        <dbReference type="Proteomes" id="UP001549920"/>
    </source>
</evidence>
<feature type="coiled-coil region" evidence="1">
    <location>
        <begin position="106"/>
        <end position="175"/>
    </location>
</feature>
<gene>
    <name evidence="4" type="ORF">ABMA27_013808</name>
</gene>
<dbReference type="Pfam" id="PF03258">
    <property type="entry name" value="Baculo_FP"/>
    <property type="match status" value="1"/>
</dbReference>
<evidence type="ECO:0000259" key="3">
    <source>
        <dbReference type="Pfam" id="PF25298"/>
    </source>
</evidence>
<organism evidence="4 5">
    <name type="scientific">Loxostege sticticalis</name>
    <name type="common">Beet webworm moth</name>
    <dbReference type="NCBI Taxonomy" id="481309"/>
    <lineage>
        <taxon>Eukaryota</taxon>
        <taxon>Metazoa</taxon>
        <taxon>Ecdysozoa</taxon>
        <taxon>Arthropoda</taxon>
        <taxon>Hexapoda</taxon>
        <taxon>Insecta</taxon>
        <taxon>Pterygota</taxon>
        <taxon>Neoptera</taxon>
        <taxon>Endopterygota</taxon>
        <taxon>Lepidoptera</taxon>
        <taxon>Glossata</taxon>
        <taxon>Ditrysia</taxon>
        <taxon>Pyraloidea</taxon>
        <taxon>Crambidae</taxon>
        <taxon>Pyraustinae</taxon>
        <taxon>Loxostege</taxon>
    </lineage>
</organism>
<evidence type="ECO:0000256" key="1">
    <source>
        <dbReference type="SAM" id="Coils"/>
    </source>
</evidence>
<comment type="caution">
    <text evidence="4">The sequence shown here is derived from an EMBL/GenBank/DDBJ whole genome shotgun (WGS) entry which is preliminary data.</text>
</comment>
<dbReference type="EMBL" id="JBEUOH010000005">
    <property type="protein sequence ID" value="KAL0893648.1"/>
    <property type="molecule type" value="Genomic_DNA"/>
</dbReference>